<sequence length="186" mass="21214">MTKAPQDPVARLLRAAKEDAVDDSFRVTGVMMQYYVVCERELWFYSRQVEIDRGNTAIVRGTHVDETAYREKRRHMSIDSTIAIDVLDDGRVMEVKPSSALVDPAKLQLQYYLWYLKHVAGVEKSGVLAHPTERRREAIELTAEAEQRVEAAIRGIYEIITSDSPPPASEKEVCESCAYHDFCWSC</sequence>
<evidence type="ECO:0000256" key="8">
    <source>
        <dbReference type="ARBA" id="ARBA00023211"/>
    </source>
</evidence>
<evidence type="ECO:0000256" key="9">
    <source>
        <dbReference type="RuleBase" id="RU365022"/>
    </source>
</evidence>
<dbReference type="GO" id="GO:0051607">
    <property type="term" value="P:defense response to virus"/>
    <property type="evidence" value="ECO:0007669"/>
    <property type="project" value="UniProtKB-KW"/>
</dbReference>
<dbReference type="PATRIC" id="fig|1230453.4.peg.2211"/>
<evidence type="ECO:0000256" key="7">
    <source>
        <dbReference type="ARBA" id="ARBA00023118"/>
    </source>
</evidence>
<dbReference type="OrthoDB" id="42881at2157"/>
<keyword evidence="5 9" id="KW-0408">Iron</keyword>
<evidence type="ECO:0000256" key="3">
    <source>
        <dbReference type="ARBA" id="ARBA00022801"/>
    </source>
</evidence>
<keyword evidence="2 9" id="KW-0479">Metal-binding</keyword>
<dbReference type="InterPro" id="IPR011604">
    <property type="entry name" value="PDDEXK-like_dom_sf"/>
</dbReference>
<dbReference type="STRING" id="1230453.C453_11191"/>
<gene>
    <name evidence="11" type="ORF">C453_11191</name>
</gene>
<comment type="cofactor">
    <cofactor evidence="9">
        <name>Mg(2+)</name>
        <dbReference type="ChEBI" id="CHEBI:18420"/>
    </cofactor>
    <cofactor evidence="9">
        <name>Mn(2+)</name>
        <dbReference type="ChEBI" id="CHEBI:29035"/>
    </cofactor>
    <text evidence="9">Mg(2+) or Mn(2+) required for ssDNA cleavage activity.</text>
</comment>
<keyword evidence="8 9" id="KW-0464">Manganese</keyword>
<dbReference type="InterPro" id="IPR022765">
    <property type="entry name" value="Dna2/Cas4_DUF83"/>
</dbReference>
<evidence type="ECO:0000256" key="1">
    <source>
        <dbReference type="ARBA" id="ARBA00022722"/>
    </source>
</evidence>
<keyword evidence="6 9" id="KW-0411">Iron-sulfur</keyword>
<dbReference type="GO" id="GO:0046872">
    <property type="term" value="F:metal ion binding"/>
    <property type="evidence" value="ECO:0007669"/>
    <property type="project" value="UniProtKB-KW"/>
</dbReference>
<dbReference type="InterPro" id="IPR013343">
    <property type="entry name" value="CRISPR-assoc_prot_Cas4"/>
</dbReference>
<keyword evidence="7 9" id="KW-0051">Antiviral defense</keyword>
<organism evidence="11 12">
    <name type="scientific">Haloferax elongans ATCC BAA-1513</name>
    <dbReference type="NCBI Taxonomy" id="1230453"/>
    <lineage>
        <taxon>Archaea</taxon>
        <taxon>Methanobacteriati</taxon>
        <taxon>Methanobacteriota</taxon>
        <taxon>Stenosarchaea group</taxon>
        <taxon>Halobacteria</taxon>
        <taxon>Halobacteriales</taxon>
        <taxon>Haloferacaceae</taxon>
        <taxon>Haloferax</taxon>
    </lineage>
</organism>
<protein>
    <recommendedName>
        <fullName evidence="9">CRISPR-associated exonuclease Cas4</fullName>
        <ecNumber evidence="9">3.1.12.1</ecNumber>
    </recommendedName>
</protein>
<evidence type="ECO:0000313" key="11">
    <source>
        <dbReference type="EMBL" id="ELZ84575.1"/>
    </source>
</evidence>
<evidence type="ECO:0000256" key="2">
    <source>
        <dbReference type="ARBA" id="ARBA00022723"/>
    </source>
</evidence>
<keyword evidence="4 9" id="KW-0269">Exonuclease</keyword>
<proteinExistence type="inferred from homology"/>
<dbReference type="AlphaFoldDB" id="M0HJ63"/>
<dbReference type="EC" id="3.1.12.1" evidence="9"/>
<feature type="domain" description="DUF83" evidence="10">
    <location>
        <begin position="28"/>
        <end position="185"/>
    </location>
</feature>
<dbReference type="NCBIfam" id="TIGR00372">
    <property type="entry name" value="cas4"/>
    <property type="match status" value="1"/>
</dbReference>
<dbReference type="Pfam" id="PF01930">
    <property type="entry name" value="Cas_Cas4"/>
    <property type="match status" value="1"/>
</dbReference>
<reference evidence="11 12" key="1">
    <citation type="journal article" date="2014" name="PLoS Genet.">
        <title>Phylogenetically driven sequencing of extremely halophilic archaea reveals strategies for static and dynamic osmo-response.</title>
        <authorList>
            <person name="Becker E.A."/>
            <person name="Seitzer P.M."/>
            <person name="Tritt A."/>
            <person name="Larsen D."/>
            <person name="Krusor M."/>
            <person name="Yao A.I."/>
            <person name="Wu D."/>
            <person name="Madern D."/>
            <person name="Eisen J.A."/>
            <person name="Darling A.E."/>
            <person name="Facciotti M.T."/>
        </authorList>
    </citation>
    <scope>NUCLEOTIDE SEQUENCE [LARGE SCALE GENOMIC DNA]</scope>
    <source>
        <strain evidence="11 12">ATCC BAA-1513</strain>
    </source>
</reference>
<name>M0HJ63_HALEO</name>
<keyword evidence="3 9" id="KW-0378">Hydrolase</keyword>
<comment type="function">
    <text evidence="9">CRISPR (clustered regularly interspaced short palindromic repeat) is an adaptive immune system that provides protection against mobile genetic elements (viruses, transposable elements and conjugative plasmids). CRISPR clusters contain sequences complementary to antecedent mobile elements and target invading nucleic acids. CRISPR clusters are transcribed and processed into CRISPR RNA (crRNA).</text>
</comment>
<dbReference type="Gene3D" id="3.90.320.10">
    <property type="match status" value="1"/>
</dbReference>
<comment type="caution">
    <text evidence="11">The sequence shown here is derived from an EMBL/GenBank/DDBJ whole genome shotgun (WGS) entry which is preliminary data.</text>
</comment>
<dbReference type="GO" id="GO:0004527">
    <property type="term" value="F:exonuclease activity"/>
    <property type="evidence" value="ECO:0007669"/>
    <property type="project" value="UniProtKB-KW"/>
</dbReference>
<comment type="similarity">
    <text evidence="9">Belongs to the CRISPR-associated exonuclease Cas4 family.</text>
</comment>
<evidence type="ECO:0000256" key="4">
    <source>
        <dbReference type="ARBA" id="ARBA00022839"/>
    </source>
</evidence>
<accession>M0HJ63</accession>
<dbReference type="GO" id="GO:0051536">
    <property type="term" value="F:iron-sulfur cluster binding"/>
    <property type="evidence" value="ECO:0007669"/>
    <property type="project" value="UniProtKB-KW"/>
</dbReference>
<evidence type="ECO:0000313" key="12">
    <source>
        <dbReference type="Proteomes" id="UP000011612"/>
    </source>
</evidence>
<dbReference type="RefSeq" id="WP_008324574.1">
    <property type="nucleotide sequence ID" value="NZ_AOLK01000019.1"/>
</dbReference>
<evidence type="ECO:0000259" key="10">
    <source>
        <dbReference type="Pfam" id="PF01930"/>
    </source>
</evidence>
<dbReference type="EMBL" id="AOLK01000019">
    <property type="protein sequence ID" value="ELZ84575.1"/>
    <property type="molecule type" value="Genomic_DNA"/>
</dbReference>
<dbReference type="Proteomes" id="UP000011612">
    <property type="component" value="Unassembled WGS sequence"/>
</dbReference>
<keyword evidence="1 9" id="KW-0540">Nuclease</keyword>
<evidence type="ECO:0000256" key="5">
    <source>
        <dbReference type="ARBA" id="ARBA00023004"/>
    </source>
</evidence>
<keyword evidence="12" id="KW-1185">Reference proteome</keyword>
<dbReference type="PANTHER" id="PTHR37168">
    <property type="entry name" value="CRISPR-ASSOCIATED EXONUCLEASE CAS4"/>
    <property type="match status" value="1"/>
</dbReference>
<comment type="cofactor">
    <cofactor evidence="9">
        <name>iron-sulfur cluster</name>
        <dbReference type="ChEBI" id="CHEBI:30408"/>
    </cofactor>
</comment>
<dbReference type="PANTHER" id="PTHR37168:SF2">
    <property type="entry name" value="CRISPR-ASSOCIATED EXONUCLEASE CAS4"/>
    <property type="match status" value="1"/>
</dbReference>
<evidence type="ECO:0000256" key="6">
    <source>
        <dbReference type="ARBA" id="ARBA00023014"/>
    </source>
</evidence>